<name>A0ABN8EKK2_9GAMM</name>
<sequence length="122" mass="13910">MSVSRHDNIFNLEQAFDMLSFRVVNWAAVATEKQFLITLGSYTPRGTTTVNIHRFFNRQGLEVACFNPAQTSLIVYLTPRKISRAARAAMETTHLYSNRQQLHSIEHLGDNVVRIHGFGCRT</sequence>
<dbReference type="Proteomes" id="UP000838100">
    <property type="component" value="Unassembled WGS sequence"/>
</dbReference>
<protein>
    <submittedName>
        <fullName evidence="1">Uncharacterized protein</fullName>
    </submittedName>
</protein>
<comment type="caution">
    <text evidence="1">The sequence shown here is derived from an EMBL/GenBank/DDBJ whole genome shotgun (WGS) entry which is preliminary data.</text>
</comment>
<proteinExistence type="predicted"/>
<reference evidence="1" key="1">
    <citation type="submission" date="2021-12" db="EMBL/GenBank/DDBJ databases">
        <authorList>
            <person name="Rodrigo-Torres L."/>
            <person name="Arahal R. D."/>
            <person name="Lucena T."/>
        </authorList>
    </citation>
    <scope>NUCLEOTIDE SEQUENCE</scope>
    <source>
        <strain evidence="1">CECT 8267</strain>
    </source>
</reference>
<dbReference type="RefSeq" id="WP_237445295.1">
    <property type="nucleotide sequence ID" value="NZ_CAKLPX010000003.1"/>
</dbReference>
<dbReference type="EMBL" id="CAKLPX010000003">
    <property type="protein sequence ID" value="CAH0992614.1"/>
    <property type="molecule type" value="Genomic_DNA"/>
</dbReference>
<gene>
    <name evidence="1" type="ORF">SIN8267_02747</name>
</gene>
<evidence type="ECO:0000313" key="1">
    <source>
        <dbReference type="EMBL" id="CAH0992614.1"/>
    </source>
</evidence>
<accession>A0ABN8EKK2</accession>
<evidence type="ECO:0000313" key="2">
    <source>
        <dbReference type="Proteomes" id="UP000838100"/>
    </source>
</evidence>
<organism evidence="1 2">
    <name type="scientific">Sinobacterium norvegicum</name>
    <dbReference type="NCBI Taxonomy" id="1641715"/>
    <lineage>
        <taxon>Bacteria</taxon>
        <taxon>Pseudomonadati</taxon>
        <taxon>Pseudomonadota</taxon>
        <taxon>Gammaproteobacteria</taxon>
        <taxon>Cellvibrionales</taxon>
        <taxon>Spongiibacteraceae</taxon>
        <taxon>Sinobacterium</taxon>
    </lineage>
</organism>
<keyword evidence="2" id="KW-1185">Reference proteome</keyword>